<dbReference type="Proteomes" id="UP001241605">
    <property type="component" value="Chromosome"/>
</dbReference>
<evidence type="ECO:0000313" key="2">
    <source>
        <dbReference type="EMBL" id="WGW05897.1"/>
    </source>
</evidence>
<proteinExistence type="predicted"/>
<organism evidence="2 3">
    <name type="scientific">Tropicibacter oceani</name>
    <dbReference type="NCBI Taxonomy" id="3058420"/>
    <lineage>
        <taxon>Bacteria</taxon>
        <taxon>Pseudomonadati</taxon>
        <taxon>Pseudomonadota</taxon>
        <taxon>Alphaproteobacteria</taxon>
        <taxon>Rhodobacterales</taxon>
        <taxon>Roseobacteraceae</taxon>
        <taxon>Tropicibacter</taxon>
    </lineage>
</organism>
<evidence type="ECO:0000313" key="3">
    <source>
        <dbReference type="Proteomes" id="UP001241605"/>
    </source>
</evidence>
<reference evidence="2 3" key="1">
    <citation type="submission" date="2023-05" db="EMBL/GenBank/DDBJ databases">
        <title>YMD87, complete Genome.</title>
        <authorList>
            <person name="Zhang J."/>
            <person name="Xu X."/>
        </authorList>
    </citation>
    <scope>NUCLEOTIDE SEQUENCE [LARGE SCALE GENOMIC DNA]</scope>
    <source>
        <strain evidence="2 3">YMD87</strain>
    </source>
</reference>
<protein>
    <submittedName>
        <fullName evidence="2">Uncharacterized protein</fullName>
    </submittedName>
</protein>
<feature type="region of interest" description="Disordered" evidence="1">
    <location>
        <begin position="72"/>
        <end position="93"/>
    </location>
</feature>
<dbReference type="EMBL" id="CP124616">
    <property type="protein sequence ID" value="WGW05897.1"/>
    <property type="molecule type" value="Genomic_DNA"/>
</dbReference>
<sequence>MAIATHDFLAFDNDWRNIAVATHLTTFFLTEDRYTLAGFTSDLTIKNVPLMRDRPVLPKATACRFSHKLPGRQRHQWTDAPKMTSTDVSKGPFERGRACRTFSLL</sequence>
<name>A0ABY8QP43_9RHOB</name>
<evidence type="ECO:0000256" key="1">
    <source>
        <dbReference type="SAM" id="MobiDB-lite"/>
    </source>
</evidence>
<dbReference type="RefSeq" id="WP_282302520.1">
    <property type="nucleotide sequence ID" value="NZ_CP124616.1"/>
</dbReference>
<accession>A0ABY8QP43</accession>
<gene>
    <name evidence="2" type="ORF">QF118_03510</name>
</gene>
<keyword evidence="3" id="KW-1185">Reference proteome</keyword>